<dbReference type="GO" id="GO:0016747">
    <property type="term" value="F:acyltransferase activity, transferring groups other than amino-acyl groups"/>
    <property type="evidence" value="ECO:0007669"/>
    <property type="project" value="InterPro"/>
</dbReference>
<dbReference type="InterPro" id="IPR050879">
    <property type="entry name" value="Acyltransferase_3"/>
</dbReference>
<keyword evidence="4" id="KW-0012">Acyltransferase</keyword>
<dbReference type="InterPro" id="IPR002656">
    <property type="entry name" value="Acyl_transf_3_dom"/>
</dbReference>
<organism evidence="4 5">
    <name type="scientific">Microvirga brassicacearum</name>
    <dbReference type="NCBI Taxonomy" id="2580413"/>
    <lineage>
        <taxon>Bacteria</taxon>
        <taxon>Pseudomonadati</taxon>
        <taxon>Pseudomonadota</taxon>
        <taxon>Alphaproteobacteria</taxon>
        <taxon>Hyphomicrobiales</taxon>
        <taxon>Methylobacteriaceae</taxon>
        <taxon>Microvirga</taxon>
    </lineage>
</organism>
<keyword evidence="4" id="KW-0808">Transferase</keyword>
<proteinExistence type="predicted"/>
<feature type="transmembrane region" description="Helical" evidence="1">
    <location>
        <begin position="303"/>
        <end position="327"/>
    </location>
</feature>
<name>A0A5N3P332_9HYPH</name>
<evidence type="ECO:0000256" key="2">
    <source>
        <dbReference type="SAM" id="SignalP"/>
    </source>
</evidence>
<evidence type="ECO:0000313" key="4">
    <source>
        <dbReference type="EMBL" id="KAB0264125.1"/>
    </source>
</evidence>
<evidence type="ECO:0000256" key="1">
    <source>
        <dbReference type="SAM" id="Phobius"/>
    </source>
</evidence>
<dbReference type="GO" id="GO:0000271">
    <property type="term" value="P:polysaccharide biosynthetic process"/>
    <property type="evidence" value="ECO:0007669"/>
    <property type="project" value="TreeGrafter"/>
</dbReference>
<accession>A0A5N3P332</accession>
<evidence type="ECO:0000259" key="3">
    <source>
        <dbReference type="Pfam" id="PF01757"/>
    </source>
</evidence>
<keyword evidence="5" id="KW-1185">Reference proteome</keyword>
<comment type="caution">
    <text evidence="4">The sequence shown here is derived from an EMBL/GenBank/DDBJ whole genome shotgun (WGS) entry which is preliminary data.</text>
</comment>
<evidence type="ECO:0000313" key="5">
    <source>
        <dbReference type="Proteomes" id="UP000325684"/>
    </source>
</evidence>
<feature type="transmembrane region" description="Helical" evidence="1">
    <location>
        <begin position="134"/>
        <end position="153"/>
    </location>
</feature>
<feature type="chain" id="PRO_5024419329" evidence="2">
    <location>
        <begin position="22"/>
        <end position="348"/>
    </location>
</feature>
<dbReference type="OrthoDB" id="9767863at2"/>
<dbReference type="Pfam" id="PF01757">
    <property type="entry name" value="Acyl_transf_3"/>
    <property type="match status" value="1"/>
</dbReference>
<feature type="transmembrane region" description="Helical" evidence="1">
    <location>
        <begin position="272"/>
        <end position="291"/>
    </location>
</feature>
<feature type="transmembrane region" description="Helical" evidence="1">
    <location>
        <begin position="215"/>
        <end position="236"/>
    </location>
</feature>
<reference evidence="4 5" key="1">
    <citation type="journal article" date="2019" name="Microorganisms">
        <title>Genome Insights into the Novel Species Microvirga brassicacearum, a Rapeseed Endophyte with Biotechnological Potential.</title>
        <authorList>
            <person name="Jimenez-Gomez A."/>
            <person name="Saati-Santamaria Z."/>
            <person name="Igual J.M."/>
            <person name="Rivas R."/>
            <person name="Mateos P.F."/>
            <person name="Garcia-Fraile P."/>
        </authorList>
    </citation>
    <scope>NUCLEOTIDE SEQUENCE [LARGE SCALE GENOMIC DNA]</scope>
    <source>
        <strain evidence="4 5">CDVBN77</strain>
    </source>
</reference>
<dbReference type="PANTHER" id="PTHR23028">
    <property type="entry name" value="ACETYLTRANSFERASE"/>
    <property type="match status" value="1"/>
</dbReference>
<dbReference type="EMBL" id="VCMV01000081">
    <property type="protein sequence ID" value="KAB0264125.1"/>
    <property type="molecule type" value="Genomic_DNA"/>
</dbReference>
<feature type="transmembrane region" description="Helical" evidence="1">
    <location>
        <begin position="41"/>
        <end position="59"/>
    </location>
</feature>
<gene>
    <name evidence="4" type="ORF">FEZ63_24575</name>
</gene>
<feature type="transmembrane region" description="Helical" evidence="1">
    <location>
        <begin position="160"/>
        <end position="177"/>
    </location>
</feature>
<keyword evidence="1" id="KW-0812">Transmembrane</keyword>
<dbReference type="Proteomes" id="UP000325684">
    <property type="component" value="Unassembled WGS sequence"/>
</dbReference>
<dbReference type="GO" id="GO:0016020">
    <property type="term" value="C:membrane"/>
    <property type="evidence" value="ECO:0007669"/>
    <property type="project" value="TreeGrafter"/>
</dbReference>
<feature type="transmembrane region" description="Helical" evidence="1">
    <location>
        <begin position="80"/>
        <end position="102"/>
    </location>
</feature>
<dbReference type="PANTHER" id="PTHR23028:SF131">
    <property type="entry name" value="BLR2367 PROTEIN"/>
    <property type="match status" value="1"/>
</dbReference>
<sequence length="348" mass="37775">MQFLRGLAALSVAFLHAQHDAASLAARTGDVFEAFTRLPFMAGVDVFFVISGFIMVYASRPIFGKSEARGIFLTRRIARIAPLYWTVTTLYLGIALVAPFVLNQPPPSAWMVIASYLFIPATRPDGLVQPLYSLGWTLNYEMFFYALFALVIVLPLRSALVRLMAILIGLALVGYIMRLPGPLAFWTDPIILEFALGAGLGWLQSRGVTFGRATRWALALIGLALLGLASSDLVGAGPFSRPVVWGIPAALLVAAAALREDRVERVSPFTRFCAFLGDISYAIYLIHPFVIRGASEIAVRSGMAGVIGPIGFIIVAMAGTLIAAWVVHQAFEKPATRYLRRGLERAAA</sequence>
<dbReference type="AlphaFoldDB" id="A0A5N3P332"/>
<feature type="transmembrane region" description="Helical" evidence="1">
    <location>
        <begin position="183"/>
        <end position="203"/>
    </location>
</feature>
<feature type="domain" description="Acyltransferase 3" evidence="3">
    <location>
        <begin position="3"/>
        <end position="327"/>
    </location>
</feature>
<keyword evidence="1" id="KW-0472">Membrane</keyword>
<feature type="signal peptide" evidence="2">
    <location>
        <begin position="1"/>
        <end position="21"/>
    </location>
</feature>
<keyword evidence="2" id="KW-0732">Signal</keyword>
<feature type="transmembrane region" description="Helical" evidence="1">
    <location>
        <begin position="242"/>
        <end position="260"/>
    </location>
</feature>
<keyword evidence="1" id="KW-1133">Transmembrane helix</keyword>
<protein>
    <submittedName>
        <fullName evidence="4">Acyltransferase</fullName>
    </submittedName>
</protein>